<evidence type="ECO:0000256" key="1">
    <source>
        <dbReference type="SAM" id="MobiDB-lite"/>
    </source>
</evidence>
<gene>
    <name evidence="2" type="ORF">K443DRAFT_15161</name>
</gene>
<name>A0A0C9WH37_9AGAR</name>
<dbReference type="EMBL" id="KN839166">
    <property type="protein sequence ID" value="KIJ90514.1"/>
    <property type="molecule type" value="Genomic_DNA"/>
</dbReference>
<reference evidence="2 3" key="1">
    <citation type="submission" date="2014-04" db="EMBL/GenBank/DDBJ databases">
        <authorList>
            <consortium name="DOE Joint Genome Institute"/>
            <person name="Kuo A."/>
            <person name="Kohler A."/>
            <person name="Nagy L.G."/>
            <person name="Floudas D."/>
            <person name="Copeland A."/>
            <person name="Barry K.W."/>
            <person name="Cichocki N."/>
            <person name="Veneault-Fourrey C."/>
            <person name="LaButti K."/>
            <person name="Lindquist E.A."/>
            <person name="Lipzen A."/>
            <person name="Lundell T."/>
            <person name="Morin E."/>
            <person name="Murat C."/>
            <person name="Sun H."/>
            <person name="Tunlid A."/>
            <person name="Henrissat B."/>
            <person name="Grigoriev I.V."/>
            <person name="Hibbett D.S."/>
            <person name="Martin F."/>
            <person name="Nordberg H.P."/>
            <person name="Cantor M.N."/>
            <person name="Hua S.X."/>
        </authorList>
    </citation>
    <scope>NUCLEOTIDE SEQUENCE [LARGE SCALE GENOMIC DNA]</scope>
    <source>
        <strain evidence="2 3">LaAM-08-1</strain>
    </source>
</reference>
<keyword evidence="3" id="KW-1185">Reference proteome</keyword>
<evidence type="ECO:0000313" key="3">
    <source>
        <dbReference type="Proteomes" id="UP000054477"/>
    </source>
</evidence>
<organism evidence="2 3">
    <name type="scientific">Laccaria amethystina LaAM-08-1</name>
    <dbReference type="NCBI Taxonomy" id="1095629"/>
    <lineage>
        <taxon>Eukaryota</taxon>
        <taxon>Fungi</taxon>
        <taxon>Dikarya</taxon>
        <taxon>Basidiomycota</taxon>
        <taxon>Agaricomycotina</taxon>
        <taxon>Agaricomycetes</taxon>
        <taxon>Agaricomycetidae</taxon>
        <taxon>Agaricales</taxon>
        <taxon>Agaricineae</taxon>
        <taxon>Hydnangiaceae</taxon>
        <taxon>Laccaria</taxon>
    </lineage>
</organism>
<accession>A0A0C9WH37</accession>
<dbReference type="AlphaFoldDB" id="A0A0C9WH37"/>
<feature type="region of interest" description="Disordered" evidence="1">
    <location>
        <begin position="106"/>
        <end position="129"/>
    </location>
</feature>
<protein>
    <submittedName>
        <fullName evidence="2">Uncharacterized protein</fullName>
    </submittedName>
</protein>
<dbReference type="HOGENOM" id="CLU_1949174_0_0_1"/>
<proteinExistence type="predicted"/>
<sequence>MSLLNKETISSLPSTHPFSIPFDKLPLPVIARIVDVIHPAFTFHSKLQTRKAALHDSQALQSHASHGHPLGSRLSLHFLRSDIAGHELQAGIQGYAPRYQVPPLNYATTSTPSSPLPPSLPLLPPPPLC</sequence>
<reference evidence="3" key="2">
    <citation type="submission" date="2015-01" db="EMBL/GenBank/DDBJ databases">
        <title>Evolutionary Origins and Diversification of the Mycorrhizal Mutualists.</title>
        <authorList>
            <consortium name="DOE Joint Genome Institute"/>
            <consortium name="Mycorrhizal Genomics Consortium"/>
            <person name="Kohler A."/>
            <person name="Kuo A."/>
            <person name="Nagy L.G."/>
            <person name="Floudas D."/>
            <person name="Copeland A."/>
            <person name="Barry K.W."/>
            <person name="Cichocki N."/>
            <person name="Veneault-Fourrey C."/>
            <person name="LaButti K."/>
            <person name="Lindquist E.A."/>
            <person name="Lipzen A."/>
            <person name="Lundell T."/>
            <person name="Morin E."/>
            <person name="Murat C."/>
            <person name="Riley R."/>
            <person name="Ohm R."/>
            <person name="Sun H."/>
            <person name="Tunlid A."/>
            <person name="Henrissat B."/>
            <person name="Grigoriev I.V."/>
            <person name="Hibbett D.S."/>
            <person name="Martin F."/>
        </authorList>
    </citation>
    <scope>NUCLEOTIDE SEQUENCE [LARGE SCALE GENOMIC DNA]</scope>
    <source>
        <strain evidence="3">LaAM-08-1</strain>
    </source>
</reference>
<feature type="compositionally biased region" description="Pro residues" evidence="1">
    <location>
        <begin position="114"/>
        <end position="129"/>
    </location>
</feature>
<evidence type="ECO:0000313" key="2">
    <source>
        <dbReference type="EMBL" id="KIJ90514.1"/>
    </source>
</evidence>
<dbReference type="Proteomes" id="UP000054477">
    <property type="component" value="Unassembled WGS sequence"/>
</dbReference>